<dbReference type="InterPro" id="IPR017972">
    <property type="entry name" value="Cyt_P450_CS"/>
</dbReference>
<keyword evidence="2" id="KW-0503">Monooxygenase</keyword>
<dbReference type="CDD" id="cd11029">
    <property type="entry name" value="CYP107-like"/>
    <property type="match status" value="1"/>
</dbReference>
<dbReference type="InterPro" id="IPR036396">
    <property type="entry name" value="Cyt_P450_sf"/>
</dbReference>
<gene>
    <name evidence="4" type="ORF">JW592_13885</name>
</gene>
<evidence type="ECO:0000256" key="3">
    <source>
        <dbReference type="SAM" id="MobiDB-lite"/>
    </source>
</evidence>
<protein>
    <submittedName>
        <fullName evidence="4">Cytochrome P450</fullName>
    </submittedName>
</protein>
<accession>A0ABS3WTW9</accession>
<reference evidence="4 5" key="1">
    <citation type="submission" date="2021-02" db="EMBL/GenBank/DDBJ databases">
        <title>Streptomyces spirodelae sp. nov., isolated from duckweed.</title>
        <authorList>
            <person name="Saimee Y."/>
            <person name="Duangmal K."/>
        </authorList>
    </citation>
    <scope>NUCLEOTIDE SEQUENCE [LARGE SCALE GENOMIC DNA]</scope>
    <source>
        <strain evidence="4 5">DW4-2</strain>
    </source>
</reference>
<feature type="region of interest" description="Disordered" evidence="3">
    <location>
        <begin position="15"/>
        <end position="34"/>
    </location>
</feature>
<comment type="caution">
    <text evidence="4">The sequence shown here is derived from an EMBL/GenBank/DDBJ whole genome shotgun (WGS) entry which is preliminary data.</text>
</comment>
<dbReference type="InterPro" id="IPR001128">
    <property type="entry name" value="Cyt_P450"/>
</dbReference>
<evidence type="ECO:0000313" key="5">
    <source>
        <dbReference type="Proteomes" id="UP001518976"/>
    </source>
</evidence>
<evidence type="ECO:0000256" key="2">
    <source>
        <dbReference type="RuleBase" id="RU000461"/>
    </source>
</evidence>
<dbReference type="Pfam" id="PF00067">
    <property type="entry name" value="p450"/>
    <property type="match status" value="2"/>
</dbReference>
<dbReference type="Proteomes" id="UP001518976">
    <property type="component" value="Unassembled WGS sequence"/>
</dbReference>
<keyword evidence="2" id="KW-0349">Heme</keyword>
<dbReference type="PROSITE" id="PS00086">
    <property type="entry name" value="CYTOCHROME_P450"/>
    <property type="match status" value="1"/>
</dbReference>
<dbReference type="PANTHER" id="PTHR46696:SF1">
    <property type="entry name" value="CYTOCHROME P450 YJIB-RELATED"/>
    <property type="match status" value="1"/>
</dbReference>
<keyword evidence="2" id="KW-0560">Oxidoreductase</keyword>
<name>A0ABS3WTW9_9ACTN</name>
<keyword evidence="2" id="KW-0408">Iron</keyword>
<evidence type="ECO:0000313" key="4">
    <source>
        <dbReference type="EMBL" id="MBO8186543.1"/>
    </source>
</evidence>
<dbReference type="PRINTS" id="PR00359">
    <property type="entry name" value="BP450"/>
</dbReference>
<proteinExistence type="inferred from homology"/>
<comment type="similarity">
    <text evidence="1 2">Belongs to the cytochrome P450 family.</text>
</comment>
<keyword evidence="2" id="KW-0479">Metal-binding</keyword>
<evidence type="ECO:0000256" key="1">
    <source>
        <dbReference type="ARBA" id="ARBA00010617"/>
    </source>
</evidence>
<keyword evidence="5" id="KW-1185">Reference proteome</keyword>
<organism evidence="4 5">
    <name type="scientific">Streptomyces spirodelae</name>
    <dbReference type="NCBI Taxonomy" id="2812904"/>
    <lineage>
        <taxon>Bacteria</taxon>
        <taxon>Bacillati</taxon>
        <taxon>Actinomycetota</taxon>
        <taxon>Actinomycetes</taxon>
        <taxon>Kitasatosporales</taxon>
        <taxon>Streptomycetaceae</taxon>
        <taxon>Streptomyces</taxon>
    </lineage>
</organism>
<dbReference type="InterPro" id="IPR002397">
    <property type="entry name" value="Cyt_P450_B"/>
</dbReference>
<dbReference type="Gene3D" id="1.10.630.10">
    <property type="entry name" value="Cytochrome P450"/>
    <property type="match status" value="1"/>
</dbReference>
<dbReference type="EMBL" id="JAFFZN010000011">
    <property type="protein sequence ID" value="MBO8186543.1"/>
    <property type="molecule type" value="Genomic_DNA"/>
</dbReference>
<sequence length="443" mass="48822">MAAGTLPARTGLAARTVQPRQSRHRRRNSVEAQRHTVRIDPLGRDIHGEAERIRELGSSATLVELPAGVHAWYVSEFDALKELLRDPRVSKDPRQHWPPWQRGEFRDSWLLTWLDRENMLCSYGDDHKRLRKLVAPAFTARRTAAMLPRVERITGELLDAMERQARQSGPGGEPLELRSAFAHPLPMNVICELFGVPAEQRPEMRRLMDLIMDTTLTSEQAAQTAVDMHAAFTALAEAKRAEPGEDLTSVLVSARDEEGDALSEKELLDTLLLMIGAGHETTVNLIGNAVQALLTHPGQLELVREGKASWDDVIEETLRWAPSIANLPLRFAVEQIELADGTTIRQGDAIVSTIASANRDSAKYGSGAAEFDILRPGGEHLSFGHGVHFCLGAPLARMEARIALSALFDRFPKLSLAVPPEELAQVPSAIAFGYAKLPVRPLG</sequence>
<dbReference type="PANTHER" id="PTHR46696">
    <property type="entry name" value="P450, PUTATIVE (EUROFUNG)-RELATED"/>
    <property type="match status" value="1"/>
</dbReference>
<dbReference type="SUPFAM" id="SSF48264">
    <property type="entry name" value="Cytochrome P450"/>
    <property type="match status" value="1"/>
</dbReference>
<dbReference type="PRINTS" id="PR00385">
    <property type="entry name" value="P450"/>
</dbReference>